<organism evidence="2 3">
    <name type="scientific">Alternaria atra</name>
    <dbReference type="NCBI Taxonomy" id="119953"/>
    <lineage>
        <taxon>Eukaryota</taxon>
        <taxon>Fungi</taxon>
        <taxon>Dikarya</taxon>
        <taxon>Ascomycota</taxon>
        <taxon>Pezizomycotina</taxon>
        <taxon>Dothideomycetes</taxon>
        <taxon>Pleosporomycetidae</taxon>
        <taxon>Pleosporales</taxon>
        <taxon>Pleosporineae</taxon>
        <taxon>Pleosporaceae</taxon>
        <taxon>Alternaria</taxon>
        <taxon>Alternaria sect. Ulocladioides</taxon>
    </lineage>
</organism>
<dbReference type="Pfam" id="PF08240">
    <property type="entry name" value="ADH_N"/>
    <property type="match status" value="1"/>
</dbReference>
<protein>
    <recommendedName>
        <fullName evidence="1">Enoyl reductase (ER) domain-containing protein</fullName>
    </recommendedName>
</protein>
<evidence type="ECO:0000313" key="2">
    <source>
        <dbReference type="EMBL" id="CAG5156045.1"/>
    </source>
</evidence>
<dbReference type="InterPro" id="IPR052711">
    <property type="entry name" value="Zinc_ADH-like"/>
</dbReference>
<dbReference type="RefSeq" id="XP_043167503.1">
    <property type="nucleotide sequence ID" value="XM_043311568.1"/>
</dbReference>
<proteinExistence type="predicted"/>
<dbReference type="GO" id="GO:0016491">
    <property type="term" value="F:oxidoreductase activity"/>
    <property type="evidence" value="ECO:0007669"/>
    <property type="project" value="InterPro"/>
</dbReference>
<dbReference type="Pfam" id="PF00107">
    <property type="entry name" value="ADH_zinc_N"/>
    <property type="match status" value="1"/>
</dbReference>
<sequence length="392" mass="41714">MATPTTYTAWTVPATATKLSDLTKQVKNIPIPGPQQVLLKMTAASLNYRDVLISTRSPQYPGNHKPNLVPGSDGAGVIYSTGADSNWKDKKGLAVVFNQNGWLHGDFRNLDFTTILGGTSQDGTLQEYLVLPDDWIVEQPPSLSAVEAACLITAGSTAWWAIRGGLDGRLDGSVGDWQGSWMDRRLDGKWVLTLGTGGVSCFAIQIASALGATVIATSSSDSKLEIAKTLGAAHLINYVKTPNWDEEVSRITGGNGVDHVIETGGAGTLMKSINSTRAGGLISMPGVLTPNAPIDAAFIPSILFSAKTGKSLGLLFLLIVFRSMYIDRENTVKGCCAFPLTAVVELAQFVEAHGIKPVVAHEFTFDQTIEAFDTMARQSAVGKIALRICESA</sequence>
<dbReference type="InterPro" id="IPR036291">
    <property type="entry name" value="NAD(P)-bd_dom_sf"/>
</dbReference>
<reference evidence="2" key="1">
    <citation type="submission" date="2021-05" db="EMBL/GenBank/DDBJ databases">
        <authorList>
            <person name="Stam R."/>
        </authorList>
    </citation>
    <scope>NUCLEOTIDE SEQUENCE</scope>
    <source>
        <strain evidence="2">CS162</strain>
    </source>
</reference>
<name>A0A8J2N4P1_9PLEO</name>
<dbReference type="CDD" id="cd08276">
    <property type="entry name" value="MDR7"/>
    <property type="match status" value="1"/>
</dbReference>
<evidence type="ECO:0000313" key="3">
    <source>
        <dbReference type="Proteomes" id="UP000676310"/>
    </source>
</evidence>
<accession>A0A8J2N4P1</accession>
<evidence type="ECO:0000259" key="1">
    <source>
        <dbReference type="SMART" id="SM00829"/>
    </source>
</evidence>
<dbReference type="PANTHER" id="PTHR45033:SF2">
    <property type="entry name" value="ZINC-TYPE ALCOHOL DEHYDROGENASE-LIKE PROTEIN C1773.06C"/>
    <property type="match status" value="1"/>
</dbReference>
<feature type="domain" description="Enoyl reductase (ER)" evidence="1">
    <location>
        <begin position="17"/>
        <end position="386"/>
    </location>
</feature>
<dbReference type="AlphaFoldDB" id="A0A8J2N4P1"/>
<dbReference type="Gene3D" id="3.90.180.10">
    <property type="entry name" value="Medium-chain alcohol dehydrogenases, catalytic domain"/>
    <property type="match status" value="2"/>
</dbReference>
<dbReference type="InterPro" id="IPR011032">
    <property type="entry name" value="GroES-like_sf"/>
</dbReference>
<dbReference type="OrthoDB" id="3509362at2759"/>
<dbReference type="GeneID" id="67015571"/>
<dbReference type="InterPro" id="IPR020843">
    <property type="entry name" value="ER"/>
</dbReference>
<dbReference type="Gene3D" id="3.40.50.720">
    <property type="entry name" value="NAD(P)-binding Rossmann-like Domain"/>
    <property type="match status" value="1"/>
</dbReference>
<dbReference type="InterPro" id="IPR013149">
    <property type="entry name" value="ADH-like_C"/>
</dbReference>
<dbReference type="PANTHER" id="PTHR45033">
    <property type="match status" value="1"/>
</dbReference>
<dbReference type="EMBL" id="CAJRGZ010000017">
    <property type="protein sequence ID" value="CAG5156045.1"/>
    <property type="molecule type" value="Genomic_DNA"/>
</dbReference>
<gene>
    <name evidence="2" type="ORF">ALTATR162_LOCUS3958</name>
</gene>
<dbReference type="SUPFAM" id="SSF51735">
    <property type="entry name" value="NAD(P)-binding Rossmann-fold domains"/>
    <property type="match status" value="1"/>
</dbReference>
<comment type="caution">
    <text evidence="2">The sequence shown here is derived from an EMBL/GenBank/DDBJ whole genome shotgun (WGS) entry which is preliminary data.</text>
</comment>
<keyword evidence="3" id="KW-1185">Reference proteome</keyword>
<dbReference type="InterPro" id="IPR013154">
    <property type="entry name" value="ADH-like_N"/>
</dbReference>
<dbReference type="SUPFAM" id="SSF50129">
    <property type="entry name" value="GroES-like"/>
    <property type="match status" value="1"/>
</dbReference>
<dbReference type="SMART" id="SM00829">
    <property type="entry name" value="PKS_ER"/>
    <property type="match status" value="1"/>
</dbReference>
<dbReference type="Proteomes" id="UP000676310">
    <property type="component" value="Unassembled WGS sequence"/>
</dbReference>